<evidence type="ECO:0008006" key="3">
    <source>
        <dbReference type="Google" id="ProtNLM"/>
    </source>
</evidence>
<evidence type="ECO:0000313" key="2">
    <source>
        <dbReference type="Proteomes" id="UP001152747"/>
    </source>
</evidence>
<dbReference type="Proteomes" id="UP001152747">
    <property type="component" value="Unassembled WGS sequence"/>
</dbReference>
<reference evidence="1" key="1">
    <citation type="submission" date="2022-11" db="EMBL/GenBank/DDBJ databases">
        <authorList>
            <person name="Kikuchi T."/>
        </authorList>
    </citation>
    <scope>NUCLEOTIDE SEQUENCE</scope>
    <source>
        <strain evidence="1">PS1010</strain>
    </source>
</reference>
<sequence>MKILTFSLLFLIPALVICFLLFSIPGLVFSTKFSSLRDYNGETLDQNPCLCQNRVGVIYDAIYTEEDIGKLIEKSKPLIRKCINEMAKVNRKIRGSEDYLIHKLAGYTVMEARFASCEQKLLLSDEMSVKSCKSTRYSNSICKRQLGEDGCMFKIMKKHCGLEITAKRREFLEFRYESYKECFEEFEKRQLMD</sequence>
<dbReference type="AlphaFoldDB" id="A0A9P1J6E4"/>
<protein>
    <recommendedName>
        <fullName evidence="3">DUF19 domain-containing protein</fullName>
    </recommendedName>
</protein>
<organism evidence="1 2">
    <name type="scientific">Caenorhabditis angaria</name>
    <dbReference type="NCBI Taxonomy" id="860376"/>
    <lineage>
        <taxon>Eukaryota</taxon>
        <taxon>Metazoa</taxon>
        <taxon>Ecdysozoa</taxon>
        <taxon>Nematoda</taxon>
        <taxon>Chromadorea</taxon>
        <taxon>Rhabditida</taxon>
        <taxon>Rhabditina</taxon>
        <taxon>Rhabditomorpha</taxon>
        <taxon>Rhabditoidea</taxon>
        <taxon>Rhabditidae</taxon>
        <taxon>Peloderinae</taxon>
        <taxon>Caenorhabditis</taxon>
    </lineage>
</organism>
<evidence type="ECO:0000313" key="1">
    <source>
        <dbReference type="EMBL" id="CAI5456638.1"/>
    </source>
</evidence>
<proteinExistence type="predicted"/>
<comment type="caution">
    <text evidence="1">The sequence shown here is derived from an EMBL/GenBank/DDBJ whole genome shotgun (WGS) entry which is preliminary data.</text>
</comment>
<name>A0A9P1J6E4_9PELO</name>
<keyword evidence="2" id="KW-1185">Reference proteome</keyword>
<accession>A0A9P1J6E4</accession>
<dbReference type="EMBL" id="CANHGI010000006">
    <property type="protein sequence ID" value="CAI5456638.1"/>
    <property type="molecule type" value="Genomic_DNA"/>
</dbReference>
<gene>
    <name evidence="1" type="ORF">CAMP_LOCUS19275</name>
</gene>